<dbReference type="HAMAP" id="MF_00332">
    <property type="entry name" value="DnaK"/>
    <property type="match status" value="1"/>
</dbReference>
<dbReference type="FunFam" id="3.90.640.10:FF:000003">
    <property type="entry name" value="Molecular chaperone DnaK"/>
    <property type="match status" value="1"/>
</dbReference>
<evidence type="ECO:0000313" key="12">
    <source>
        <dbReference type="EMBL" id="CUK13490.1"/>
    </source>
</evidence>
<dbReference type="Gene3D" id="3.90.640.10">
    <property type="entry name" value="Actin, Chain A, domain 4"/>
    <property type="match status" value="1"/>
</dbReference>
<reference evidence="13" key="1">
    <citation type="submission" date="2015-09" db="EMBL/GenBank/DDBJ databases">
        <authorList>
            <person name="Rodrigo-Torres L."/>
            <person name="Arahal D.R."/>
        </authorList>
    </citation>
    <scope>NUCLEOTIDE SEQUENCE [LARGE SCALE GENOMIC DNA]</scope>
    <source>
        <strain evidence="13">CECT 5091</strain>
    </source>
</reference>
<sequence length="635" mass="68485">MGKVIGIDLGTTNSCVAIMDGSQPKVIENAEGARTTPSIVAFTEDERLVGQPAKRQAVTNPDNTIFGVKRLIGRRVDDAEVEKDKKMVPYAIVDGGNGDAWVEARGDKYSPSQISAFTLGKMKETAESYLGEEVTQAVITVPAYFNDAQRQATKDAGKIAGLEVLRIINEPTAAALAYGLDKEETQTIAVYDLGGGTFDVTILEIDDGLFEVKSTNGDTFLGGEDFDMRIVNYLADEFKKEHGVDLSADKMALQRLKEAAEKAKIELSSTSQTEINQPFISMGSNGQPLHMVMKLTRAKLESLVSDLIKKSMKPCQAALKDAGLSAGDIDEVVLVGGMTRMPKVIEEVTKFFGKEPHKGVNPDEVVAMGAAIQAGVLQGDVKDVVLLDVTPLSLGIETLGGVFTRLIDRNTTIPTKKSQVFSTAEDNQNAVTIRVFQGEREMAADNKILGQFNLEDIPPAPRGMPQIEVTFDIDANGIVSVSAKDKGTGKEQKITIQASGGLSDEDIDKMVKDAEENAEADKERRELVDAKNQAESLIHSTEKSMEEHADKVDPTTIEAIELAIAALKDELETENADKIKSGIQNVTEAAMKLGEAIYKAQADEGDDEPAAADAAPGEDDIVDAEFEDLDNDKRN</sequence>
<dbReference type="GO" id="GO:0140662">
    <property type="term" value="F:ATP-dependent protein folding chaperone"/>
    <property type="evidence" value="ECO:0007669"/>
    <property type="project" value="InterPro"/>
</dbReference>
<proteinExistence type="evidence at transcript level"/>
<comment type="function">
    <text evidence="8">Acts as a chaperone.</text>
</comment>
<gene>
    <name evidence="12" type="primary">dnaK_2</name>
    <name evidence="8" type="synonym">dnaK</name>
    <name evidence="12" type="ORF">RUE5091_03644</name>
</gene>
<keyword evidence="4 8" id="KW-0547">Nucleotide-binding</keyword>
<dbReference type="GO" id="GO:0051082">
    <property type="term" value="F:unfolded protein binding"/>
    <property type="evidence" value="ECO:0007669"/>
    <property type="project" value="InterPro"/>
</dbReference>
<evidence type="ECO:0000256" key="5">
    <source>
        <dbReference type="ARBA" id="ARBA00022840"/>
    </source>
</evidence>
<feature type="region of interest" description="Disordered" evidence="11">
    <location>
        <begin position="599"/>
        <end position="620"/>
    </location>
</feature>
<dbReference type="Gene3D" id="3.30.420.40">
    <property type="match status" value="2"/>
</dbReference>
<dbReference type="FunFam" id="3.30.420.40:FF:000004">
    <property type="entry name" value="Molecular chaperone DnaK"/>
    <property type="match status" value="1"/>
</dbReference>
<keyword evidence="5 8" id="KW-0067">ATP-binding</keyword>
<dbReference type="OrthoDB" id="9766019at2"/>
<keyword evidence="3 8" id="KW-0597">Phosphoprotein</keyword>
<dbReference type="InterPro" id="IPR029048">
    <property type="entry name" value="HSP70_C_sf"/>
</dbReference>
<dbReference type="EMBL" id="CYUD01000013">
    <property type="protein sequence ID" value="CUK13490.1"/>
    <property type="molecule type" value="Genomic_DNA"/>
</dbReference>
<dbReference type="GO" id="GO:0005524">
    <property type="term" value="F:ATP binding"/>
    <property type="evidence" value="ECO:0007669"/>
    <property type="project" value="UniProtKB-UniRule"/>
</dbReference>
<dbReference type="PANTHER" id="PTHR19375">
    <property type="entry name" value="HEAT SHOCK PROTEIN 70KDA"/>
    <property type="match status" value="1"/>
</dbReference>
<dbReference type="InterPro" id="IPR043129">
    <property type="entry name" value="ATPase_NBD"/>
</dbReference>
<dbReference type="Gene3D" id="1.20.1270.10">
    <property type="match status" value="1"/>
</dbReference>
<dbReference type="InterPro" id="IPR012725">
    <property type="entry name" value="Chaperone_DnaK"/>
</dbReference>
<dbReference type="NCBIfam" id="NF001413">
    <property type="entry name" value="PRK00290.1"/>
    <property type="match status" value="1"/>
</dbReference>
<dbReference type="Pfam" id="PF00012">
    <property type="entry name" value="HSP70"/>
    <property type="match status" value="1"/>
</dbReference>
<evidence type="ECO:0000256" key="1">
    <source>
        <dbReference type="ARBA" id="ARBA00007381"/>
    </source>
</evidence>
<dbReference type="STRING" id="1715692.RUE5091_03644"/>
<evidence type="ECO:0000256" key="6">
    <source>
        <dbReference type="ARBA" id="ARBA00023016"/>
    </source>
</evidence>
<dbReference type="Gene3D" id="2.60.34.10">
    <property type="entry name" value="Substrate Binding Domain Of DNAk, Chain A, domain 1"/>
    <property type="match status" value="1"/>
</dbReference>
<dbReference type="SUPFAM" id="SSF100920">
    <property type="entry name" value="Heat shock protein 70kD (HSP70), peptide-binding domain"/>
    <property type="match status" value="1"/>
</dbReference>
<organism evidence="12 13">
    <name type="scientific">Ruegeria denitrificans</name>
    <dbReference type="NCBI Taxonomy" id="1715692"/>
    <lineage>
        <taxon>Bacteria</taxon>
        <taxon>Pseudomonadati</taxon>
        <taxon>Pseudomonadota</taxon>
        <taxon>Alphaproteobacteria</taxon>
        <taxon>Rhodobacterales</taxon>
        <taxon>Roseobacteraceae</taxon>
        <taxon>Ruegeria</taxon>
    </lineage>
</organism>
<dbReference type="InterPro" id="IPR013126">
    <property type="entry name" value="Hsp_70_fam"/>
</dbReference>
<dbReference type="Proteomes" id="UP000051260">
    <property type="component" value="Unassembled WGS sequence"/>
</dbReference>
<evidence type="ECO:0000256" key="10">
    <source>
        <dbReference type="SAM" id="Coils"/>
    </source>
</evidence>
<keyword evidence="13" id="KW-1185">Reference proteome</keyword>
<name>A0A0P1IHL2_9RHOB</name>
<evidence type="ECO:0000256" key="2">
    <source>
        <dbReference type="ARBA" id="ARBA00014415"/>
    </source>
</evidence>
<dbReference type="PROSITE" id="PS00329">
    <property type="entry name" value="HSP70_2"/>
    <property type="match status" value="1"/>
</dbReference>
<dbReference type="InterPro" id="IPR029047">
    <property type="entry name" value="HSP70_peptide-bd_sf"/>
</dbReference>
<comment type="induction">
    <text evidence="8">By stress conditions e.g. heat shock.</text>
</comment>
<evidence type="ECO:0000313" key="13">
    <source>
        <dbReference type="Proteomes" id="UP000051260"/>
    </source>
</evidence>
<feature type="modified residue" description="Phosphothreonine; by autocatalysis" evidence="8">
    <location>
        <position position="197"/>
    </location>
</feature>
<dbReference type="SUPFAM" id="SSF53067">
    <property type="entry name" value="Actin-like ATPase domain"/>
    <property type="match status" value="2"/>
</dbReference>
<evidence type="ECO:0000256" key="3">
    <source>
        <dbReference type="ARBA" id="ARBA00022553"/>
    </source>
</evidence>
<evidence type="ECO:0000256" key="8">
    <source>
        <dbReference type="HAMAP-Rule" id="MF_00332"/>
    </source>
</evidence>
<feature type="coiled-coil region" evidence="10">
    <location>
        <begin position="511"/>
        <end position="577"/>
    </location>
</feature>
<dbReference type="PRINTS" id="PR00301">
    <property type="entry name" value="HEATSHOCK70"/>
</dbReference>
<dbReference type="InterPro" id="IPR018181">
    <property type="entry name" value="Heat_shock_70_CS"/>
</dbReference>
<dbReference type="SUPFAM" id="SSF100934">
    <property type="entry name" value="Heat shock protein 70kD (HSP70), C-terminal subdomain"/>
    <property type="match status" value="1"/>
</dbReference>
<keyword evidence="6 8" id="KW-0346">Stress response</keyword>
<keyword evidence="10" id="KW-0175">Coiled coil</keyword>
<dbReference type="CDD" id="cd11733">
    <property type="entry name" value="ASKHA_NBD_HSP70_HSPA9"/>
    <property type="match status" value="1"/>
</dbReference>
<accession>A0A0P1IHL2</accession>
<feature type="compositionally biased region" description="Acidic residues" evidence="11">
    <location>
        <begin position="603"/>
        <end position="620"/>
    </location>
</feature>
<dbReference type="RefSeq" id="WP_058283303.1">
    <property type="nucleotide sequence ID" value="NZ_CYUD01000013.1"/>
</dbReference>
<dbReference type="NCBIfam" id="TIGR02350">
    <property type="entry name" value="prok_dnaK"/>
    <property type="match status" value="1"/>
</dbReference>
<evidence type="ECO:0000256" key="9">
    <source>
        <dbReference type="RuleBase" id="RU003322"/>
    </source>
</evidence>
<dbReference type="PROSITE" id="PS01036">
    <property type="entry name" value="HSP70_3"/>
    <property type="match status" value="1"/>
</dbReference>
<dbReference type="FunFam" id="2.60.34.10:FF:000014">
    <property type="entry name" value="Chaperone protein DnaK HSP70"/>
    <property type="match status" value="1"/>
</dbReference>
<feature type="coiled-coil region" evidence="10">
    <location>
        <begin position="246"/>
        <end position="273"/>
    </location>
</feature>
<evidence type="ECO:0000256" key="4">
    <source>
        <dbReference type="ARBA" id="ARBA00022741"/>
    </source>
</evidence>
<comment type="similarity">
    <text evidence="1 8 9">Belongs to the heat shock protein 70 family.</text>
</comment>
<evidence type="ECO:0000256" key="7">
    <source>
        <dbReference type="ARBA" id="ARBA00023186"/>
    </source>
</evidence>
<dbReference type="NCBIfam" id="NF003520">
    <property type="entry name" value="PRK05183.1"/>
    <property type="match status" value="1"/>
</dbReference>
<dbReference type="PROSITE" id="PS00297">
    <property type="entry name" value="HSP70_1"/>
    <property type="match status" value="1"/>
</dbReference>
<evidence type="ECO:0000256" key="11">
    <source>
        <dbReference type="SAM" id="MobiDB-lite"/>
    </source>
</evidence>
<dbReference type="AlphaFoldDB" id="A0A0P1IHL2"/>
<keyword evidence="7 8" id="KW-0143">Chaperone</keyword>
<protein>
    <recommendedName>
        <fullName evidence="2 8">Chaperone protein DnaK</fullName>
    </recommendedName>
    <alternativeName>
        <fullName evidence="8">HSP70</fullName>
    </alternativeName>
    <alternativeName>
        <fullName evidence="8">Heat shock 70 kDa protein</fullName>
    </alternativeName>
    <alternativeName>
        <fullName evidence="8">Heat shock protein 70</fullName>
    </alternativeName>
</protein>
<dbReference type="FunFam" id="1.20.1270.10:FF:000001">
    <property type="entry name" value="Molecular chaperone DnaK"/>
    <property type="match status" value="1"/>
</dbReference>